<organism evidence="2 3">
    <name type="scientific">Carnegiea gigantea</name>
    <dbReference type="NCBI Taxonomy" id="171969"/>
    <lineage>
        <taxon>Eukaryota</taxon>
        <taxon>Viridiplantae</taxon>
        <taxon>Streptophyta</taxon>
        <taxon>Embryophyta</taxon>
        <taxon>Tracheophyta</taxon>
        <taxon>Spermatophyta</taxon>
        <taxon>Magnoliopsida</taxon>
        <taxon>eudicotyledons</taxon>
        <taxon>Gunneridae</taxon>
        <taxon>Pentapetalae</taxon>
        <taxon>Caryophyllales</taxon>
        <taxon>Cactineae</taxon>
        <taxon>Cactaceae</taxon>
        <taxon>Cactoideae</taxon>
        <taxon>Echinocereeae</taxon>
        <taxon>Carnegiea</taxon>
    </lineage>
</organism>
<accession>A0A9Q1Q950</accession>
<evidence type="ECO:0000256" key="1">
    <source>
        <dbReference type="SAM" id="Phobius"/>
    </source>
</evidence>
<dbReference type="PANTHER" id="PTHR13326:SF21">
    <property type="entry name" value="PSEUDOURIDYLATE SYNTHASE PUS7L"/>
    <property type="match status" value="1"/>
</dbReference>
<evidence type="ECO:0000313" key="2">
    <source>
        <dbReference type="EMBL" id="KAJ8432781.1"/>
    </source>
</evidence>
<dbReference type="InterPro" id="IPR042214">
    <property type="entry name" value="TruD_catalytic"/>
</dbReference>
<dbReference type="Proteomes" id="UP001153076">
    <property type="component" value="Unassembled WGS sequence"/>
</dbReference>
<dbReference type="GO" id="GO:0003723">
    <property type="term" value="F:RNA binding"/>
    <property type="evidence" value="ECO:0007669"/>
    <property type="project" value="InterPro"/>
</dbReference>
<feature type="transmembrane region" description="Helical" evidence="1">
    <location>
        <begin position="167"/>
        <end position="193"/>
    </location>
</feature>
<dbReference type="GO" id="GO:0005634">
    <property type="term" value="C:nucleus"/>
    <property type="evidence" value="ECO:0007669"/>
    <property type="project" value="TreeGrafter"/>
</dbReference>
<dbReference type="PANTHER" id="PTHR13326">
    <property type="entry name" value="TRNA PSEUDOURIDINE SYNTHASE D"/>
    <property type="match status" value="1"/>
</dbReference>
<keyword evidence="1" id="KW-1133">Transmembrane helix</keyword>
<keyword evidence="1" id="KW-0472">Membrane</keyword>
<reference evidence="2" key="1">
    <citation type="submission" date="2022-04" db="EMBL/GenBank/DDBJ databases">
        <title>Carnegiea gigantea Genome sequencing and assembly v2.</title>
        <authorList>
            <person name="Copetti D."/>
            <person name="Sanderson M.J."/>
            <person name="Burquez A."/>
            <person name="Wojciechowski M.F."/>
        </authorList>
    </citation>
    <scope>NUCLEOTIDE SEQUENCE</scope>
    <source>
        <strain evidence="2">SGP5-SGP5p</strain>
        <tissue evidence="2">Aerial part</tissue>
    </source>
</reference>
<gene>
    <name evidence="2" type="ORF">Cgig2_011704</name>
</gene>
<evidence type="ECO:0000313" key="3">
    <source>
        <dbReference type="Proteomes" id="UP001153076"/>
    </source>
</evidence>
<dbReference type="InterPro" id="IPR020103">
    <property type="entry name" value="PsdUridine_synth_cat_dom_sf"/>
</dbReference>
<dbReference type="GO" id="GO:0001522">
    <property type="term" value="P:pseudouridine synthesis"/>
    <property type="evidence" value="ECO:0007669"/>
    <property type="project" value="InterPro"/>
</dbReference>
<keyword evidence="3" id="KW-1185">Reference proteome</keyword>
<dbReference type="SUPFAM" id="SSF55120">
    <property type="entry name" value="Pseudouridine synthase"/>
    <property type="match status" value="1"/>
</dbReference>
<comment type="caution">
    <text evidence="2">The sequence shown here is derived from an EMBL/GenBank/DDBJ whole genome shotgun (WGS) entry which is preliminary data.</text>
</comment>
<dbReference type="EMBL" id="JAKOGI010000585">
    <property type="protein sequence ID" value="KAJ8432781.1"/>
    <property type="molecule type" value="Genomic_DNA"/>
</dbReference>
<name>A0A9Q1Q950_9CARY</name>
<dbReference type="AlphaFoldDB" id="A0A9Q1Q950"/>
<sequence>MYPTNEIADVCHELARKMLGFYMCGMCCITAMVSLLFDGPNRHVPGREILKYTDSTTPLADTDLDIIAKSKLANLSQEDTASTTNGCKVNSYDSMNVSEHCEQAAPSDLKAEEATQSSYSAVEQTALKLSFTLPASCYATMAIRELLKTSTSVRTASMCLQCSLRRCFLLSISTVLLSKIHGIFIGGLCHLLLTFSPRVPMNVQVAFHKTLNDQV</sequence>
<dbReference type="GO" id="GO:0009982">
    <property type="term" value="F:pseudouridine synthase activity"/>
    <property type="evidence" value="ECO:0007669"/>
    <property type="project" value="InterPro"/>
</dbReference>
<feature type="transmembrane region" description="Helical" evidence="1">
    <location>
        <begin position="20"/>
        <end position="37"/>
    </location>
</feature>
<dbReference type="Gene3D" id="3.30.2350.20">
    <property type="entry name" value="TruD, catalytic domain"/>
    <property type="match status" value="1"/>
</dbReference>
<dbReference type="OrthoDB" id="447290at2759"/>
<proteinExistence type="predicted"/>
<keyword evidence="1" id="KW-0812">Transmembrane</keyword>
<protein>
    <submittedName>
        <fullName evidence="2">Uncharacterized protein</fullName>
    </submittedName>
</protein>
<dbReference type="InterPro" id="IPR001656">
    <property type="entry name" value="PsdUridine_synth_TruD"/>
</dbReference>